<keyword evidence="3" id="KW-1185">Reference proteome</keyword>
<keyword evidence="1" id="KW-0732">Signal</keyword>
<evidence type="ECO:0008006" key="4">
    <source>
        <dbReference type="Google" id="ProtNLM"/>
    </source>
</evidence>
<name>A0ABT3XPX8_9FLAO</name>
<evidence type="ECO:0000313" key="2">
    <source>
        <dbReference type="EMBL" id="MCX8524180.1"/>
    </source>
</evidence>
<accession>A0ABT3XPX8</accession>
<protein>
    <recommendedName>
        <fullName evidence="4">Lipoprotein</fullName>
    </recommendedName>
</protein>
<proteinExistence type="predicted"/>
<dbReference type="RefSeq" id="WP_267265479.1">
    <property type="nucleotide sequence ID" value="NZ_JAOVZW010000010.1"/>
</dbReference>
<organism evidence="2 3">
    <name type="scientific">Chryseobacterium formosus</name>
    <dbReference type="NCBI Taxonomy" id="1537363"/>
    <lineage>
        <taxon>Bacteria</taxon>
        <taxon>Pseudomonadati</taxon>
        <taxon>Bacteroidota</taxon>
        <taxon>Flavobacteriia</taxon>
        <taxon>Flavobacteriales</taxon>
        <taxon>Weeksellaceae</taxon>
        <taxon>Chryseobacterium group</taxon>
        <taxon>Chryseobacterium</taxon>
    </lineage>
</organism>
<gene>
    <name evidence="2" type="ORF">OF897_09635</name>
</gene>
<sequence>MKKNLFLRLCLILVVGFSMFSCRTDQFPENETYSNSSKFQLTSKRISLNDAKHKAKLLLELQKAEKEVEKQKLNIHGKLVNVGNGINIDTDNVIYMENGPDFHTYTFSVIRDNAAPNSPVENLLMAPQADGSYRVFHIALNLTEADKTKIANRQYVDYKNKEQVTELANINLSSLNQKQMCIPHYYSIPVSCTGPEHHMPGEARLSA</sequence>
<feature type="signal peptide" evidence="1">
    <location>
        <begin position="1"/>
        <end position="20"/>
    </location>
</feature>
<dbReference type="PROSITE" id="PS51257">
    <property type="entry name" value="PROKAR_LIPOPROTEIN"/>
    <property type="match status" value="1"/>
</dbReference>
<feature type="chain" id="PRO_5045213682" description="Lipoprotein" evidence="1">
    <location>
        <begin position="21"/>
        <end position="207"/>
    </location>
</feature>
<comment type="caution">
    <text evidence="2">The sequence shown here is derived from an EMBL/GenBank/DDBJ whole genome shotgun (WGS) entry which is preliminary data.</text>
</comment>
<evidence type="ECO:0000256" key="1">
    <source>
        <dbReference type="SAM" id="SignalP"/>
    </source>
</evidence>
<evidence type="ECO:0000313" key="3">
    <source>
        <dbReference type="Proteomes" id="UP001073122"/>
    </source>
</evidence>
<dbReference type="Proteomes" id="UP001073122">
    <property type="component" value="Unassembled WGS sequence"/>
</dbReference>
<dbReference type="EMBL" id="JAOVZW010000010">
    <property type="protein sequence ID" value="MCX8524180.1"/>
    <property type="molecule type" value="Genomic_DNA"/>
</dbReference>
<reference evidence="2" key="1">
    <citation type="submission" date="2022-10" db="EMBL/GenBank/DDBJ databases">
        <title>Chryseobacterium sp. nov., a novel bacterial species.</title>
        <authorList>
            <person name="Cao Y."/>
        </authorList>
    </citation>
    <scope>NUCLEOTIDE SEQUENCE</scope>
    <source>
        <strain evidence="2">CCTCC AB2015118</strain>
    </source>
</reference>